<protein>
    <submittedName>
        <fullName evidence="2">Phage tail family protein</fullName>
    </submittedName>
</protein>
<keyword evidence="3" id="KW-1185">Reference proteome</keyword>
<dbReference type="RefSeq" id="WP_280561594.1">
    <property type="nucleotide sequence ID" value="NZ_JAROYJ010000008.1"/>
</dbReference>
<evidence type="ECO:0000313" key="3">
    <source>
        <dbReference type="Proteomes" id="UP001159200"/>
    </source>
</evidence>
<gene>
    <name evidence="2" type="ORF">P5X59_06475</name>
</gene>
<dbReference type="Pfam" id="PF05709">
    <property type="entry name" value="Sipho_tail"/>
    <property type="match status" value="1"/>
</dbReference>
<organism evidence="2 3">
    <name type="scientific">Staphylococcus cohnii</name>
    <dbReference type="NCBI Taxonomy" id="29382"/>
    <lineage>
        <taxon>Bacteria</taxon>
        <taxon>Bacillati</taxon>
        <taxon>Bacillota</taxon>
        <taxon>Bacilli</taxon>
        <taxon>Bacillales</taxon>
        <taxon>Staphylococcaceae</taxon>
        <taxon>Staphylococcus</taxon>
        <taxon>Staphylococcus cohnii species complex</taxon>
    </lineage>
</organism>
<evidence type="ECO:0000313" key="2">
    <source>
        <dbReference type="EMBL" id="MDH5157966.1"/>
    </source>
</evidence>
<name>A0ABT6IZN3_9STAP</name>
<dbReference type="InterPro" id="IPR006520">
    <property type="entry name" value="Dit_BPSPP_N"/>
</dbReference>
<reference evidence="2 3" key="1">
    <citation type="submission" date="2023-03" db="EMBL/GenBank/DDBJ databases">
        <title>Bacterial isolates from washroom surfaces on a university campus.</title>
        <authorList>
            <person name="Holman D.B."/>
            <person name="Gzyl K.E."/>
            <person name="Taheri A.E."/>
        </authorList>
    </citation>
    <scope>NUCLEOTIDE SEQUENCE [LARGE SCALE GENOMIC DNA]</scope>
    <source>
        <strain evidence="2 3">RD01</strain>
    </source>
</reference>
<dbReference type="Gene3D" id="2.40.30.200">
    <property type="match status" value="1"/>
</dbReference>
<dbReference type="InterPro" id="IPR008841">
    <property type="entry name" value="Siphovirus-type_tail_N"/>
</dbReference>
<evidence type="ECO:0000259" key="1">
    <source>
        <dbReference type="Pfam" id="PF05709"/>
    </source>
</evidence>
<dbReference type="EMBL" id="JAROYR010000007">
    <property type="protein sequence ID" value="MDH5157966.1"/>
    <property type="molecule type" value="Genomic_DNA"/>
</dbReference>
<comment type="caution">
    <text evidence="2">The sequence shown here is derived from an EMBL/GenBank/DDBJ whole genome shotgun (WGS) entry which is preliminary data.</text>
</comment>
<accession>A0ABT6IZN3</accession>
<dbReference type="Proteomes" id="UP001159200">
    <property type="component" value="Unassembled WGS sequence"/>
</dbReference>
<proteinExistence type="predicted"/>
<sequence>MEKEVKIFNEENSFKLTDIKGLKFLDFEEDGVEVKPNSLEINGTDGILLGPTTFGPFNLVLNFSYLGTDTNDYNLLKSKLRGMLFRKEPYYIWHSDMPGKKYAVYVEENAIEDLTSFFGTFSIKFVVFKGYSESLYSTNHIRTNDDTWQFGSGLQVDDDTLKYKHTTSGFKIFNGSDGKIDPLLRHNLIIYINIDAPNGFILWNRTTDEKFVYKGAVDSTQAFTLKGVHPLLNGKRVGHNSNWQWISLERGYNDFQFLGDGISNINIEFVFNYIYR</sequence>
<feature type="domain" description="Siphovirus-type tail component RIFT-related" evidence="1">
    <location>
        <begin position="30"/>
        <end position="127"/>
    </location>
</feature>
<dbReference type="NCBIfam" id="TIGR01633">
    <property type="entry name" value="phi3626_gp14_N"/>
    <property type="match status" value="1"/>
</dbReference>